<sequence>MGPRTKREAKHDDDDGHDDGKMGTLAGGKPVIERRNPSHIKNKMKRQLVMQKYRKEKKEAKKATQLKRRREAEEMGEDAAPKMEPRTIDNTREKEVTMVSPDGDEEVDADERDDEFASIFANEEAPKLMITTRPFPSGDLYHFIHDLLDLLPNSFYYKRGTFDIKEIVQFACNKKFTHLVVLSEKSKICNGLPEGPTAFFKVSNVKLTESIKERGRRTDHQPELILNNFSTRLGHRVGRFLGSLFEHQPEFEGHQVVTFHNQRDFIFVRHHRYTFENEKKARLQEIGPRFTLKLRWLQQGTFDTKFGEFEWIHKQHQLDTSRRKFHL</sequence>
<dbReference type="STRING" id="559515.M4BS26"/>
<dbReference type="PROSITE" id="PS50833">
    <property type="entry name" value="BRIX"/>
    <property type="match status" value="1"/>
</dbReference>
<evidence type="ECO:0000313" key="3">
    <source>
        <dbReference type="EnsemblProtists" id="HpaP809216"/>
    </source>
</evidence>
<dbReference type="InterPro" id="IPR044281">
    <property type="entry name" value="IMP4/RPF1"/>
</dbReference>
<evidence type="ECO:0000259" key="2">
    <source>
        <dbReference type="PROSITE" id="PS50833"/>
    </source>
</evidence>
<reference evidence="4" key="1">
    <citation type="journal article" date="2010" name="Science">
        <title>Signatures of adaptation to obligate biotrophy in the Hyaloperonospora arabidopsidis genome.</title>
        <authorList>
            <person name="Baxter L."/>
            <person name="Tripathy S."/>
            <person name="Ishaque N."/>
            <person name="Boot N."/>
            <person name="Cabral A."/>
            <person name="Kemen E."/>
            <person name="Thines M."/>
            <person name="Ah-Fong A."/>
            <person name="Anderson R."/>
            <person name="Badejoko W."/>
            <person name="Bittner-Eddy P."/>
            <person name="Boore J.L."/>
            <person name="Chibucos M.C."/>
            <person name="Coates M."/>
            <person name="Dehal P."/>
            <person name="Delehaunty K."/>
            <person name="Dong S."/>
            <person name="Downton P."/>
            <person name="Dumas B."/>
            <person name="Fabro G."/>
            <person name="Fronick C."/>
            <person name="Fuerstenberg S.I."/>
            <person name="Fulton L."/>
            <person name="Gaulin E."/>
            <person name="Govers F."/>
            <person name="Hughes L."/>
            <person name="Humphray S."/>
            <person name="Jiang R.H."/>
            <person name="Judelson H."/>
            <person name="Kamoun S."/>
            <person name="Kyung K."/>
            <person name="Meijer H."/>
            <person name="Minx P."/>
            <person name="Morris P."/>
            <person name="Nelson J."/>
            <person name="Phuntumart V."/>
            <person name="Qutob D."/>
            <person name="Rehmany A."/>
            <person name="Rougon-Cardoso A."/>
            <person name="Ryden P."/>
            <person name="Torto-Alalibo T."/>
            <person name="Studholme D."/>
            <person name="Wang Y."/>
            <person name="Win J."/>
            <person name="Wood J."/>
            <person name="Clifton S.W."/>
            <person name="Rogers J."/>
            <person name="Van den Ackerveken G."/>
            <person name="Jones J.D."/>
            <person name="McDowell J.M."/>
            <person name="Beynon J."/>
            <person name="Tyler B.M."/>
        </authorList>
    </citation>
    <scope>NUCLEOTIDE SEQUENCE [LARGE SCALE GENOMIC DNA]</scope>
    <source>
        <strain evidence="4">Emoy2</strain>
    </source>
</reference>
<dbReference type="Proteomes" id="UP000011713">
    <property type="component" value="Unassembled WGS sequence"/>
</dbReference>
<dbReference type="HOGENOM" id="CLU_040063_1_0_1"/>
<dbReference type="PANTHER" id="PTHR22734">
    <property type="entry name" value="U3 SMALL NUCLEOLAR RIBONUCLEOPROTEIN PROTEIN IMP4"/>
    <property type="match status" value="1"/>
</dbReference>
<feature type="compositionally biased region" description="Basic and acidic residues" evidence="1">
    <location>
        <begin position="1"/>
        <end position="21"/>
    </location>
</feature>
<evidence type="ECO:0000313" key="4">
    <source>
        <dbReference type="Proteomes" id="UP000011713"/>
    </source>
</evidence>
<reference evidence="3" key="2">
    <citation type="submission" date="2015-06" db="UniProtKB">
        <authorList>
            <consortium name="EnsemblProtists"/>
        </authorList>
    </citation>
    <scope>IDENTIFICATION</scope>
    <source>
        <strain evidence="3">Emoy2</strain>
    </source>
</reference>
<dbReference type="eggNOG" id="KOG2780">
    <property type="taxonomic scope" value="Eukaryota"/>
</dbReference>
<dbReference type="EnsemblProtists" id="HpaT809216">
    <property type="protein sequence ID" value="HpaP809216"/>
    <property type="gene ID" value="HpaG809216"/>
</dbReference>
<dbReference type="Gene3D" id="3.40.50.10480">
    <property type="entry name" value="Probable brix-domain ribosomal biogenesis protein"/>
    <property type="match status" value="1"/>
</dbReference>
<dbReference type="AlphaFoldDB" id="M4BS26"/>
<keyword evidence="4" id="KW-1185">Reference proteome</keyword>
<dbReference type="InterPro" id="IPR007109">
    <property type="entry name" value="Brix"/>
</dbReference>
<feature type="compositionally biased region" description="Basic residues" evidence="1">
    <location>
        <begin position="37"/>
        <end position="46"/>
    </location>
</feature>
<dbReference type="SMART" id="SM00879">
    <property type="entry name" value="Brix"/>
    <property type="match status" value="1"/>
</dbReference>
<dbReference type="EMBL" id="JH598687">
    <property type="status" value="NOT_ANNOTATED_CDS"/>
    <property type="molecule type" value="Genomic_DNA"/>
</dbReference>
<dbReference type="Pfam" id="PF04427">
    <property type="entry name" value="Brix"/>
    <property type="match status" value="1"/>
</dbReference>
<feature type="region of interest" description="Disordered" evidence="1">
    <location>
        <begin position="1"/>
        <end position="81"/>
    </location>
</feature>
<feature type="domain" description="Brix" evidence="2">
    <location>
        <begin position="126"/>
        <end position="303"/>
    </location>
</feature>
<proteinExistence type="predicted"/>
<evidence type="ECO:0000256" key="1">
    <source>
        <dbReference type="SAM" id="MobiDB-lite"/>
    </source>
</evidence>
<organism evidence="3 4">
    <name type="scientific">Hyaloperonospora arabidopsidis (strain Emoy2)</name>
    <name type="common">Downy mildew agent</name>
    <name type="synonym">Peronospora arabidopsidis</name>
    <dbReference type="NCBI Taxonomy" id="559515"/>
    <lineage>
        <taxon>Eukaryota</taxon>
        <taxon>Sar</taxon>
        <taxon>Stramenopiles</taxon>
        <taxon>Oomycota</taxon>
        <taxon>Peronosporomycetes</taxon>
        <taxon>Peronosporales</taxon>
        <taxon>Peronosporaceae</taxon>
        <taxon>Hyaloperonospora</taxon>
    </lineage>
</organism>
<dbReference type="GO" id="GO:0000460">
    <property type="term" value="P:maturation of 5.8S rRNA"/>
    <property type="evidence" value="ECO:0007669"/>
    <property type="project" value="TreeGrafter"/>
</dbReference>
<dbReference type="FunFam" id="3.40.50.10480:FF:000002">
    <property type="entry name" value="Ribosome production factor 1"/>
    <property type="match status" value="1"/>
</dbReference>
<dbReference type="SUPFAM" id="SSF52954">
    <property type="entry name" value="Class II aaRS ABD-related"/>
    <property type="match status" value="1"/>
</dbReference>
<dbReference type="FunCoup" id="M4BS26">
    <property type="interactions" value="176"/>
</dbReference>
<accession>M4BS26</accession>
<dbReference type="GO" id="GO:0030687">
    <property type="term" value="C:preribosome, large subunit precursor"/>
    <property type="evidence" value="ECO:0007669"/>
    <property type="project" value="TreeGrafter"/>
</dbReference>
<dbReference type="PANTHER" id="PTHR22734:SF3">
    <property type="entry name" value="RIBOSOME PRODUCTION FACTOR 1"/>
    <property type="match status" value="1"/>
</dbReference>
<dbReference type="OMA" id="AWIISNK"/>
<dbReference type="InParanoid" id="M4BS26"/>
<dbReference type="GO" id="GO:0005730">
    <property type="term" value="C:nucleolus"/>
    <property type="evidence" value="ECO:0007669"/>
    <property type="project" value="TreeGrafter"/>
</dbReference>
<dbReference type="VEuPathDB" id="FungiDB:HpaG809216"/>
<dbReference type="GO" id="GO:0042134">
    <property type="term" value="F:rRNA primary transcript binding"/>
    <property type="evidence" value="ECO:0007669"/>
    <property type="project" value="InterPro"/>
</dbReference>
<name>M4BS26_HYAAE</name>
<protein>
    <recommendedName>
        <fullName evidence="2">Brix domain-containing protein</fullName>
    </recommendedName>
</protein>
<dbReference type="GO" id="GO:0000470">
    <property type="term" value="P:maturation of LSU-rRNA"/>
    <property type="evidence" value="ECO:0007669"/>
    <property type="project" value="TreeGrafter"/>
</dbReference>